<dbReference type="AlphaFoldDB" id="A0A2A2SGW6"/>
<protein>
    <submittedName>
        <fullName evidence="1">WalW protein</fullName>
    </submittedName>
</protein>
<proteinExistence type="predicted"/>
<comment type="caution">
    <text evidence="1">The sequence shown here is derived from an EMBL/GenBank/DDBJ whole genome shotgun (WGS) entry which is preliminary data.</text>
</comment>
<dbReference type="InterPro" id="IPR011330">
    <property type="entry name" value="Glyco_hydro/deAcase_b/a-brl"/>
</dbReference>
<keyword evidence="2" id="KW-1185">Reference proteome</keyword>
<name>A0A2A2SGW6_9SPHN</name>
<evidence type="ECO:0000313" key="2">
    <source>
        <dbReference type="Proteomes" id="UP000218151"/>
    </source>
</evidence>
<accession>A0A2A2SGW6</accession>
<evidence type="ECO:0000313" key="1">
    <source>
        <dbReference type="EMBL" id="PAX08458.1"/>
    </source>
</evidence>
<dbReference type="CDD" id="cd10935">
    <property type="entry name" value="CE4_WalW"/>
    <property type="match status" value="1"/>
</dbReference>
<sequence length="334" mass="36396">MADRAQPYREPPPAADALVRWPDRWGTRFLLTVDVEEEFDWGAPLDRAQRSTTAMRAFPDAHRRFADQGAPLTCLVDHPIATDPASVEVLREVLADGRSAIGAQLHAWVNPPFEEERRAGDSFPGALPETLEAAKLDRLTDAIAGAFGTPPRIYRAGRYGIGPNTRRLLRERGYLADSSVRAHYSYVGEGGPDFGAVGNHAYRVDGLLELPLTTVFTGRARAAGARLFGPLGMLPRGRGVAARSGLLSRVALTPEGMPLADALRAVDIAVGDGVRLLVFSFHSPSLAPGHTPYVRDAEDLRRFWAWWTAMFARLERLGVRAASLDEVLAAADQV</sequence>
<dbReference type="OrthoDB" id="9771584at2"/>
<dbReference type="Proteomes" id="UP000218151">
    <property type="component" value="Unassembled WGS sequence"/>
</dbReference>
<gene>
    <name evidence="1" type="ORF">CKY28_03450</name>
</gene>
<reference evidence="2" key="1">
    <citation type="submission" date="2017-09" db="EMBL/GenBank/DDBJ databases">
        <authorList>
            <person name="Feng G."/>
            <person name="Zhu H."/>
        </authorList>
    </citation>
    <scope>NUCLEOTIDE SEQUENCE [LARGE SCALE GENOMIC DNA]</scope>
    <source>
        <strain evidence="2">1PNM-20</strain>
    </source>
</reference>
<dbReference type="SUPFAM" id="SSF88713">
    <property type="entry name" value="Glycoside hydrolase/deacetylase"/>
    <property type="match status" value="1"/>
</dbReference>
<dbReference type="GO" id="GO:0005975">
    <property type="term" value="P:carbohydrate metabolic process"/>
    <property type="evidence" value="ECO:0007669"/>
    <property type="project" value="InterPro"/>
</dbReference>
<organism evidence="1 2">
    <name type="scientific">Sphingomonas lenta</name>
    <dbReference type="NCBI Taxonomy" id="1141887"/>
    <lineage>
        <taxon>Bacteria</taxon>
        <taxon>Pseudomonadati</taxon>
        <taxon>Pseudomonadota</taxon>
        <taxon>Alphaproteobacteria</taxon>
        <taxon>Sphingomonadales</taxon>
        <taxon>Sphingomonadaceae</taxon>
        <taxon>Sphingomonas</taxon>
    </lineage>
</organism>
<dbReference type="Gene3D" id="3.20.20.370">
    <property type="entry name" value="Glycoside hydrolase/deacetylase"/>
    <property type="match status" value="1"/>
</dbReference>
<dbReference type="EMBL" id="NSLI01000002">
    <property type="protein sequence ID" value="PAX08458.1"/>
    <property type="molecule type" value="Genomic_DNA"/>
</dbReference>
<dbReference type="RefSeq" id="WP_095996968.1">
    <property type="nucleotide sequence ID" value="NZ_NSLI01000002.1"/>
</dbReference>